<keyword evidence="2" id="KW-1185">Reference proteome</keyword>
<protein>
    <recommendedName>
        <fullName evidence="3">Ferric siderophore reductase C-terminal domain-containing protein</fullName>
    </recommendedName>
</protein>
<dbReference type="AlphaFoldDB" id="A0A1L7CG75"/>
<accession>A0A1L7CG75</accession>
<dbReference type="OrthoDB" id="4410286at2"/>
<name>A0A1L7CG75_9CORY</name>
<proteinExistence type="predicted"/>
<sequence>MTTTILATLRAASFQYKNLTPNDAPPHEAIATYADPHALIPALGRKNPIAVPLGLAETPAGAHAIAQQFATTYSTSLRHAGSLAYQRAAHRIVGLIVGTWVMGGNLKTTPTHLLITSGATSALLGPFRDEAPNPEIVTSRIHDTTTALATHPQPSSPPTSPITIGRATTADNAIELGHNLINATSRLRAAFHTATGVGQPNLNANTFTAAGGLLRNLVRKNLLDPHTALTTAQGLQHAHPQYLRAGWFETLTSDHTVHTDTRQPAHNPTPPGAKLAYYRTSCCHWYTTGADNCDWCCHRDEAQRRATMTQALF</sequence>
<dbReference type="KEGG" id="caqu:CAQU_07005"/>
<evidence type="ECO:0000313" key="1">
    <source>
        <dbReference type="EMBL" id="APT84861.1"/>
    </source>
</evidence>
<dbReference type="EMBL" id="CP009245">
    <property type="protein sequence ID" value="APT84861.1"/>
    <property type="molecule type" value="Genomic_DNA"/>
</dbReference>
<dbReference type="Proteomes" id="UP000185478">
    <property type="component" value="Chromosome"/>
</dbReference>
<organism evidence="1 2">
    <name type="scientific">Corynebacterium aquilae DSM 44791</name>
    <dbReference type="NCBI Taxonomy" id="1431546"/>
    <lineage>
        <taxon>Bacteria</taxon>
        <taxon>Bacillati</taxon>
        <taxon>Actinomycetota</taxon>
        <taxon>Actinomycetes</taxon>
        <taxon>Mycobacteriales</taxon>
        <taxon>Corynebacteriaceae</taxon>
        <taxon>Corynebacterium</taxon>
    </lineage>
</organism>
<evidence type="ECO:0000313" key="2">
    <source>
        <dbReference type="Proteomes" id="UP000185478"/>
    </source>
</evidence>
<gene>
    <name evidence="1" type="ORF">CAQU_07005</name>
</gene>
<dbReference type="RefSeq" id="WP_075726364.1">
    <property type="nucleotide sequence ID" value="NZ_CP009245.1"/>
</dbReference>
<reference evidence="1 2" key="1">
    <citation type="submission" date="2014-08" db="EMBL/GenBank/DDBJ databases">
        <title>Complete genome sequence of Corynebacterium aquilae S-613T(T) (=DSM 44791(T)), isolated from the choana of a healthy golden eagle.</title>
        <authorList>
            <person name="Ruckert C."/>
            <person name="Albersmeier A."/>
            <person name="Winkler A."/>
            <person name="Kalinowski J."/>
        </authorList>
    </citation>
    <scope>NUCLEOTIDE SEQUENCE [LARGE SCALE GENOMIC DNA]</scope>
    <source>
        <strain evidence="1 2">S-613</strain>
    </source>
</reference>
<evidence type="ECO:0008006" key="3">
    <source>
        <dbReference type="Google" id="ProtNLM"/>
    </source>
</evidence>